<proteinExistence type="predicted"/>
<sequence>MSKFQRLSSLCQIFMNYSAFLCCRFQVGVLPKAISKTVFLSNKDKENPFHFQGIPTGINLCRKEKQLSAPGVLRGKEGKVWSKFLVSSYCFYSSDDLSVPCSEVGVSAAASCARAKLSWHSISVRTEHAHSRPSLSPVYNSSP</sequence>
<dbReference type="Proteomes" id="UP001352852">
    <property type="component" value="Unassembled WGS sequence"/>
</dbReference>
<keyword evidence="2" id="KW-1185">Reference proteome</keyword>
<evidence type="ECO:0000313" key="2">
    <source>
        <dbReference type="Proteomes" id="UP001352852"/>
    </source>
</evidence>
<evidence type="ECO:0008006" key="3">
    <source>
        <dbReference type="Google" id="ProtNLM"/>
    </source>
</evidence>
<gene>
    <name evidence="1" type="ORF">CHARACLAT_020859</name>
</gene>
<organism evidence="1 2">
    <name type="scientific">Characodon lateralis</name>
    <dbReference type="NCBI Taxonomy" id="208331"/>
    <lineage>
        <taxon>Eukaryota</taxon>
        <taxon>Metazoa</taxon>
        <taxon>Chordata</taxon>
        <taxon>Craniata</taxon>
        <taxon>Vertebrata</taxon>
        <taxon>Euteleostomi</taxon>
        <taxon>Actinopterygii</taxon>
        <taxon>Neopterygii</taxon>
        <taxon>Teleostei</taxon>
        <taxon>Neoteleostei</taxon>
        <taxon>Acanthomorphata</taxon>
        <taxon>Ovalentaria</taxon>
        <taxon>Atherinomorphae</taxon>
        <taxon>Cyprinodontiformes</taxon>
        <taxon>Goodeidae</taxon>
        <taxon>Characodon</taxon>
    </lineage>
</organism>
<protein>
    <recommendedName>
        <fullName evidence="3">Secreted protein</fullName>
    </recommendedName>
</protein>
<comment type="caution">
    <text evidence="1">The sequence shown here is derived from an EMBL/GenBank/DDBJ whole genome shotgun (WGS) entry which is preliminary data.</text>
</comment>
<accession>A0ABU7EBM1</accession>
<reference evidence="1 2" key="1">
    <citation type="submission" date="2021-06" db="EMBL/GenBank/DDBJ databases">
        <authorList>
            <person name="Palmer J.M."/>
        </authorList>
    </citation>
    <scope>NUCLEOTIDE SEQUENCE [LARGE SCALE GENOMIC DNA]</scope>
    <source>
        <strain evidence="1 2">CL_MEX2019</strain>
        <tissue evidence="1">Muscle</tissue>
    </source>
</reference>
<evidence type="ECO:0000313" key="1">
    <source>
        <dbReference type="EMBL" id="MED6284614.1"/>
    </source>
</evidence>
<name>A0ABU7EBM1_9TELE</name>
<dbReference type="EMBL" id="JAHUTJ010051180">
    <property type="protein sequence ID" value="MED6284614.1"/>
    <property type="molecule type" value="Genomic_DNA"/>
</dbReference>